<protein>
    <submittedName>
        <fullName evidence="1">Sarcosine oxidase subunit gamma</fullName>
    </submittedName>
</protein>
<evidence type="ECO:0000313" key="1">
    <source>
        <dbReference type="EMBL" id="TBW34610.1"/>
    </source>
</evidence>
<name>A0A4Q9VHT7_9HYPH</name>
<dbReference type="EMBL" id="SJFN01000032">
    <property type="protein sequence ID" value="TBW34610.1"/>
    <property type="molecule type" value="Genomic_DNA"/>
</dbReference>
<dbReference type="OrthoDB" id="9814782at2"/>
<accession>A0A4Q9VHT7</accession>
<dbReference type="Pfam" id="PF04268">
    <property type="entry name" value="SoxG"/>
    <property type="match status" value="1"/>
</dbReference>
<dbReference type="Proteomes" id="UP000292781">
    <property type="component" value="Unassembled WGS sequence"/>
</dbReference>
<proteinExistence type="predicted"/>
<organism evidence="1 2">
    <name type="scientific">Siculibacillus lacustris</name>
    <dbReference type="NCBI Taxonomy" id="1549641"/>
    <lineage>
        <taxon>Bacteria</taxon>
        <taxon>Pseudomonadati</taxon>
        <taxon>Pseudomonadota</taxon>
        <taxon>Alphaproteobacteria</taxon>
        <taxon>Hyphomicrobiales</taxon>
        <taxon>Ancalomicrobiaceae</taxon>
        <taxon>Siculibacillus</taxon>
    </lineage>
</organism>
<dbReference type="InterPro" id="IPR027266">
    <property type="entry name" value="TrmE/GcvT-like"/>
</dbReference>
<dbReference type="SUPFAM" id="SSF103025">
    <property type="entry name" value="Folate-binding domain"/>
    <property type="match status" value="1"/>
</dbReference>
<dbReference type="Gene3D" id="3.30.1360.120">
    <property type="entry name" value="Probable tRNA modification gtpase trme, domain 1"/>
    <property type="match status" value="1"/>
</dbReference>
<keyword evidence="2" id="KW-1185">Reference proteome</keyword>
<dbReference type="Gene3D" id="3.30.70.1520">
    <property type="entry name" value="Heterotetrameric sarcosine oxidase"/>
    <property type="match status" value="1"/>
</dbReference>
<comment type="caution">
    <text evidence="1">The sequence shown here is derived from an EMBL/GenBank/DDBJ whole genome shotgun (WGS) entry which is preliminary data.</text>
</comment>
<evidence type="ECO:0000313" key="2">
    <source>
        <dbReference type="Proteomes" id="UP000292781"/>
    </source>
</evidence>
<dbReference type="AlphaFoldDB" id="A0A4Q9VHT7"/>
<sequence length="196" mass="19992">MPETGSPVLLRRDAFADLPALPATAGFAARPIAAESAFVLRARGAAVAAASSAFGLVLPEPVGATAEAAGRAALCLGPDEWLLIAPPEAAAEIVPAFAALTAPLSLVEIGDRDAALELTGPLVAEALAAEIPVDLDLAAFPVGRATRTLFGKAGVMLWRRGAERFRLAFGRSFAGYVTGRLAVAVGHAQARADDRG</sequence>
<reference evidence="1 2" key="1">
    <citation type="submission" date="2019-02" db="EMBL/GenBank/DDBJ databases">
        <title>Siculibacillus lacustris gen. nov., sp. nov., a new rosette-forming bacterium isolated from a freshwater crater lake (Lake St. Ana, Romania).</title>
        <authorList>
            <person name="Felfoldi T."/>
            <person name="Marton Z."/>
            <person name="Szabo A."/>
            <person name="Mentes A."/>
            <person name="Boka K."/>
            <person name="Marialigeti K."/>
            <person name="Mathe I."/>
            <person name="Koncz M."/>
            <person name="Schumann P."/>
            <person name="Toth E."/>
        </authorList>
    </citation>
    <scope>NUCLEOTIDE SEQUENCE [LARGE SCALE GENOMIC DNA]</scope>
    <source>
        <strain evidence="1 2">SA-279</strain>
    </source>
</reference>
<dbReference type="RefSeq" id="WP_131310987.1">
    <property type="nucleotide sequence ID" value="NZ_SJFN01000032.1"/>
</dbReference>
<gene>
    <name evidence="1" type="ORF">EYW49_17850</name>
</gene>
<dbReference type="InterPro" id="IPR007375">
    <property type="entry name" value="SoxG"/>
</dbReference>